<dbReference type="AlphaFoldDB" id="A0A814YDT2"/>
<reference evidence="2" key="1">
    <citation type="submission" date="2021-02" db="EMBL/GenBank/DDBJ databases">
        <authorList>
            <person name="Nowell W R."/>
        </authorList>
    </citation>
    <scope>NUCLEOTIDE SEQUENCE</scope>
</reference>
<protein>
    <submittedName>
        <fullName evidence="2">Uncharacterized protein</fullName>
    </submittedName>
</protein>
<feature type="coiled-coil region" evidence="1">
    <location>
        <begin position="35"/>
        <end position="62"/>
    </location>
</feature>
<accession>A0A814YDT2</accession>
<evidence type="ECO:0000313" key="2">
    <source>
        <dbReference type="EMBL" id="CAF1228451.1"/>
    </source>
</evidence>
<organism evidence="2 3">
    <name type="scientific">Adineta steineri</name>
    <dbReference type="NCBI Taxonomy" id="433720"/>
    <lineage>
        <taxon>Eukaryota</taxon>
        <taxon>Metazoa</taxon>
        <taxon>Spiralia</taxon>
        <taxon>Gnathifera</taxon>
        <taxon>Rotifera</taxon>
        <taxon>Eurotatoria</taxon>
        <taxon>Bdelloidea</taxon>
        <taxon>Adinetida</taxon>
        <taxon>Adinetidae</taxon>
        <taxon>Adineta</taxon>
    </lineage>
</organism>
<dbReference type="EMBL" id="CAJNOG010000412">
    <property type="protein sequence ID" value="CAF1228451.1"/>
    <property type="molecule type" value="Genomic_DNA"/>
</dbReference>
<evidence type="ECO:0000313" key="3">
    <source>
        <dbReference type="Proteomes" id="UP000663845"/>
    </source>
</evidence>
<keyword evidence="1" id="KW-0175">Coiled coil</keyword>
<dbReference type="Proteomes" id="UP000663845">
    <property type="component" value="Unassembled WGS sequence"/>
</dbReference>
<name>A0A814YDT2_9BILA</name>
<sequence>MFLDIDTQLQIYETELRNDYISFNDKLNLTRTSFFDNINRLIKQLNDMKKEYKDNFQYLEHENKKTCNENQQQFNNLNYFLKTSENNQENILRKFNEFKGTFPMRPNMLKNIPEFNFQDIQIDYFIKRKLPTNHTEKIINNDNESILKVDRGSSPIIFHEQLLIEQDQSSNSNQNLSNHDQILPETSSLCVPMTSIIQNNPTMTTITTLKLPSRPVSRNREVKNMVNTSFRIPYESNRNSRLMAYNIHEHSLLIYSLTSHKLEYLSIQTREINSIDLSFKEPLINLDYCINHRCFYLITKHTHHFCFFHLNEQKIEIDQQFELTHENNKINSIINGHIYENNLFFLYTLSSKDIHFGRYNFDESIFFPSIQFKNILHDDYDELTYDIIDFTVNNTFITFLTQIKNSNRYMLIINDHDINQISSFDLVDAKQPLSIISIINKHTHYFCFFHLNEQKIEIDQQFELTHENNKINSIINGHIYENNLFFLYTLPSKDIHFGRYNFDESIFFPSIQFKNILHDDYEQLTYDIIDFTVNNTFITFLTQIKNSNRYMLIINDHDINQISSFDLVDAKQPLSIISIIKPSESASSYGESQLLLFINDPKSHFIHCCTYERYVISIEVNSFGICSLNDGNLAIVTNQDVRALKVQEYLEKNHIQIE</sequence>
<comment type="caution">
    <text evidence="2">The sequence shown here is derived from an EMBL/GenBank/DDBJ whole genome shotgun (WGS) entry which is preliminary data.</text>
</comment>
<evidence type="ECO:0000256" key="1">
    <source>
        <dbReference type="SAM" id="Coils"/>
    </source>
</evidence>
<proteinExistence type="predicted"/>
<gene>
    <name evidence="2" type="ORF">JYZ213_LOCUS28405</name>
</gene>